<feature type="coiled-coil region" evidence="3">
    <location>
        <begin position="535"/>
        <end position="668"/>
    </location>
</feature>
<keyword evidence="1" id="KW-0343">GTPase activation</keyword>
<dbReference type="InterPro" id="IPR035969">
    <property type="entry name" value="Rab-GAP_TBC_sf"/>
</dbReference>
<dbReference type="Pfam" id="PF23436">
    <property type="entry name" value="RabGap-TBC_2"/>
    <property type="match status" value="1"/>
</dbReference>
<dbReference type="FunFam" id="1.10.10.750:FF:000003">
    <property type="entry name" value="GTPase activating protein (Evi5)"/>
    <property type="match status" value="1"/>
</dbReference>
<evidence type="ECO:0000256" key="1">
    <source>
        <dbReference type="ARBA" id="ARBA00022468"/>
    </source>
</evidence>
<feature type="compositionally biased region" description="Polar residues" evidence="4">
    <location>
        <begin position="103"/>
        <end position="116"/>
    </location>
</feature>
<dbReference type="PANTHER" id="PTHR47219:SF9">
    <property type="entry name" value="GTPASE ACTIVATING PROTEIN AND CENTROSOME-ASSOCIATED, ISOFORM B"/>
    <property type="match status" value="1"/>
</dbReference>
<dbReference type="Gene3D" id="1.20.5.4090">
    <property type="match status" value="1"/>
</dbReference>
<dbReference type="InterPro" id="IPR050302">
    <property type="entry name" value="Rab_GAP_TBC_domain"/>
</dbReference>
<dbReference type="Proteomes" id="UP000193498">
    <property type="component" value="Unassembled WGS sequence"/>
</dbReference>
<gene>
    <name evidence="6" type="ORF">K493DRAFT_267336</name>
</gene>
<accession>A0A1Y1XU03</accession>
<evidence type="ECO:0000256" key="3">
    <source>
        <dbReference type="SAM" id="Coils"/>
    </source>
</evidence>
<dbReference type="GO" id="GO:0031267">
    <property type="term" value="F:small GTPase binding"/>
    <property type="evidence" value="ECO:0007669"/>
    <property type="project" value="TreeGrafter"/>
</dbReference>
<comment type="caution">
    <text evidence="6">The sequence shown here is derived from an EMBL/GenBank/DDBJ whole genome shotgun (WGS) entry which is preliminary data.</text>
</comment>
<dbReference type="FunFam" id="1.10.8.270:FF:000001">
    <property type="entry name" value="TBC1 domain family member 1"/>
    <property type="match status" value="1"/>
</dbReference>
<feature type="compositionally biased region" description="Polar residues" evidence="4">
    <location>
        <begin position="149"/>
        <end position="162"/>
    </location>
</feature>
<feature type="region of interest" description="Disordered" evidence="4">
    <location>
        <begin position="101"/>
        <end position="123"/>
    </location>
</feature>
<reference evidence="6 7" key="1">
    <citation type="submission" date="2016-07" db="EMBL/GenBank/DDBJ databases">
        <title>Pervasive Adenine N6-methylation of Active Genes in Fungi.</title>
        <authorList>
            <consortium name="DOE Joint Genome Institute"/>
            <person name="Mondo S.J."/>
            <person name="Dannebaum R.O."/>
            <person name="Kuo R.C."/>
            <person name="Labutti K."/>
            <person name="Haridas S."/>
            <person name="Kuo A."/>
            <person name="Salamov A."/>
            <person name="Ahrendt S.R."/>
            <person name="Lipzen A."/>
            <person name="Sullivan W."/>
            <person name="Andreopoulos W.B."/>
            <person name="Clum A."/>
            <person name="Lindquist E."/>
            <person name="Daum C."/>
            <person name="Ramamoorthy G.K."/>
            <person name="Gryganskyi A."/>
            <person name="Culley D."/>
            <person name="Magnuson J.K."/>
            <person name="James T.Y."/>
            <person name="O'Malley M.A."/>
            <person name="Stajich J.E."/>
            <person name="Spatafora J.W."/>
            <person name="Visel A."/>
            <person name="Grigoriev I.V."/>
        </authorList>
    </citation>
    <scope>NUCLEOTIDE SEQUENCE [LARGE SCALE GENOMIC DNA]</scope>
    <source>
        <strain evidence="6 7">CBS 931.73</strain>
    </source>
</reference>
<dbReference type="InterPro" id="IPR000195">
    <property type="entry name" value="Rab-GAP-TBC_dom"/>
</dbReference>
<dbReference type="EMBL" id="MCFE01000464">
    <property type="protein sequence ID" value="ORX89242.1"/>
    <property type="molecule type" value="Genomic_DNA"/>
</dbReference>
<dbReference type="SMART" id="SM00164">
    <property type="entry name" value="TBC"/>
    <property type="match status" value="1"/>
</dbReference>
<evidence type="ECO:0000313" key="7">
    <source>
        <dbReference type="Proteomes" id="UP000193498"/>
    </source>
</evidence>
<proteinExistence type="predicted"/>
<evidence type="ECO:0000259" key="5">
    <source>
        <dbReference type="PROSITE" id="PS50086"/>
    </source>
</evidence>
<dbReference type="Gene3D" id="1.10.10.750">
    <property type="entry name" value="Ypt/Rab-GAP domain of gyp1p, domain 1"/>
    <property type="match status" value="1"/>
</dbReference>
<dbReference type="AlphaFoldDB" id="A0A1Y1XU03"/>
<dbReference type="InParanoid" id="A0A1Y1XU03"/>
<sequence length="670" mass="76202">MTAIPSVEDHAYSRVYSQGPIGFDNGALPLENTEKISTCQVEVLDSKAIDSLMDSDTEYSLHDNASLTSSSSLAESMLQSSVNHMDMTPLAQVIEDKEEYLGHQSSVSQAPQTEVLPSSEESDFSYEVKVAPSALSLRSGRNRLESRESLQITPVPYTSSNRDSGKSSLSEGSISSDAPLTTPKDYDSHQISDPFSLLGNSPFIGVDTVSEVDLKSKESAFQSPVIHFQDLINEEAEANINWEFWGMLISDYPGMTRKQSRLVSKNIQRGIPSSLRGPVWQLMSKSKDSPLESLYSQLLEQTSPFDKMIIRDLSRTFPNHSFFQNGGAGQESLYNVVKAFSLYDTEVGYCQGISFVVGPLLLHMPEEEAFCVLVRLMRAYGLRGHFTPQMETLHLRLYQFDHLLEEYLPNLHKHMKAESVTSSMYASQWFMTLFAYRFPLPLVFRIFDIILAEGVESLFRFAIALLKANQDRLVEMPFETLLDFLKHHLYHVYDGKIDKLINDAYDVKITPKRLDRLSRDYQAEVQKQQAEVLLIASLKSDNKRLEDGVKTLEHTVQTLNEEHCELANEFVQSKLDVARLQDENEALKFEVAQLKEQLERSRKEAELSVGQEMELLARKNLELADQNTNLEDQLSELEARLIDAKMQYAESENERVQLQKKWDDLRRAFH</sequence>
<name>A0A1Y1XU03_9FUNG</name>
<dbReference type="PANTHER" id="PTHR47219">
    <property type="entry name" value="RAB GTPASE-ACTIVATING PROTEIN 1-LIKE"/>
    <property type="match status" value="1"/>
</dbReference>
<feature type="region of interest" description="Disordered" evidence="4">
    <location>
        <begin position="147"/>
        <end position="187"/>
    </location>
</feature>
<keyword evidence="2 3" id="KW-0175">Coiled coil</keyword>
<protein>
    <submittedName>
        <fullName evidence="6">TBC-domain-containing protein</fullName>
    </submittedName>
</protein>
<dbReference type="OrthoDB" id="295078at2759"/>
<feature type="domain" description="Rab-GAP TBC" evidence="5">
    <location>
        <begin position="270"/>
        <end position="454"/>
    </location>
</feature>
<dbReference type="GO" id="GO:0005096">
    <property type="term" value="F:GTPase activator activity"/>
    <property type="evidence" value="ECO:0007669"/>
    <property type="project" value="UniProtKB-KW"/>
</dbReference>
<keyword evidence="7" id="KW-1185">Reference proteome</keyword>
<feature type="compositionally biased region" description="Low complexity" evidence="4">
    <location>
        <begin position="166"/>
        <end position="176"/>
    </location>
</feature>
<dbReference type="SUPFAM" id="SSF47923">
    <property type="entry name" value="Ypt/Rab-GAP domain of gyp1p"/>
    <property type="match status" value="2"/>
</dbReference>
<dbReference type="FunFam" id="1.10.472.80:FF:000027">
    <property type="entry name" value="GTPase activating protein (Evi5)"/>
    <property type="match status" value="1"/>
</dbReference>
<organism evidence="6 7">
    <name type="scientific">Basidiobolus meristosporus CBS 931.73</name>
    <dbReference type="NCBI Taxonomy" id="1314790"/>
    <lineage>
        <taxon>Eukaryota</taxon>
        <taxon>Fungi</taxon>
        <taxon>Fungi incertae sedis</taxon>
        <taxon>Zoopagomycota</taxon>
        <taxon>Entomophthoromycotina</taxon>
        <taxon>Basidiobolomycetes</taxon>
        <taxon>Basidiobolales</taxon>
        <taxon>Basidiobolaceae</taxon>
        <taxon>Basidiobolus</taxon>
    </lineage>
</organism>
<dbReference type="Gene3D" id="1.10.472.80">
    <property type="entry name" value="Ypt/Rab-GAP domain of gyp1p, domain 3"/>
    <property type="match status" value="1"/>
</dbReference>
<evidence type="ECO:0000313" key="6">
    <source>
        <dbReference type="EMBL" id="ORX89242.1"/>
    </source>
</evidence>
<evidence type="ECO:0000256" key="4">
    <source>
        <dbReference type="SAM" id="MobiDB-lite"/>
    </source>
</evidence>
<evidence type="ECO:0000256" key="2">
    <source>
        <dbReference type="ARBA" id="ARBA00023054"/>
    </source>
</evidence>
<dbReference type="PROSITE" id="PS50086">
    <property type="entry name" value="TBC_RABGAP"/>
    <property type="match status" value="1"/>
</dbReference>
<dbReference type="Gene3D" id="1.10.8.270">
    <property type="entry name" value="putative rabgap domain of human tbc1 domain family member 14 like domains"/>
    <property type="match status" value="1"/>
</dbReference>
<dbReference type="STRING" id="1314790.A0A1Y1XU03"/>